<dbReference type="PANTHER" id="PTHR14969">
    <property type="entry name" value="SPHINGOSINE-1-PHOSPHATE PHOSPHOHYDROLASE"/>
    <property type="match status" value="1"/>
</dbReference>
<comment type="subcellular location">
    <subcellularLocation>
        <location evidence="1">Endoplasmic reticulum membrane</location>
        <topology evidence="1">Multi-pass membrane protein</topology>
    </subcellularLocation>
</comment>
<evidence type="ECO:0000256" key="5">
    <source>
        <dbReference type="ARBA" id="ARBA00022989"/>
    </source>
</evidence>
<dbReference type="InParanoid" id="A0A1X2HTC4"/>
<keyword evidence="6 8" id="KW-0472">Membrane</keyword>
<organism evidence="10 11">
    <name type="scientific">Syncephalastrum racemosum</name>
    <name type="common">Filamentous fungus</name>
    <dbReference type="NCBI Taxonomy" id="13706"/>
    <lineage>
        <taxon>Eukaryota</taxon>
        <taxon>Fungi</taxon>
        <taxon>Fungi incertae sedis</taxon>
        <taxon>Mucoromycota</taxon>
        <taxon>Mucoromycotina</taxon>
        <taxon>Mucoromycetes</taxon>
        <taxon>Mucorales</taxon>
        <taxon>Syncephalastraceae</taxon>
        <taxon>Syncephalastrum</taxon>
    </lineage>
</organism>
<proteinExistence type="inferred from homology"/>
<dbReference type="GO" id="GO:0005789">
    <property type="term" value="C:endoplasmic reticulum membrane"/>
    <property type="evidence" value="ECO:0007669"/>
    <property type="project" value="UniProtKB-SubCell"/>
</dbReference>
<evidence type="ECO:0000256" key="7">
    <source>
        <dbReference type="ARBA" id="ARBA00038324"/>
    </source>
</evidence>
<dbReference type="Proteomes" id="UP000242180">
    <property type="component" value="Unassembled WGS sequence"/>
</dbReference>
<evidence type="ECO:0000256" key="8">
    <source>
        <dbReference type="SAM" id="Phobius"/>
    </source>
</evidence>
<dbReference type="Gene3D" id="1.20.144.10">
    <property type="entry name" value="Phosphatidic acid phosphatase type 2/haloperoxidase"/>
    <property type="match status" value="1"/>
</dbReference>
<evidence type="ECO:0000256" key="2">
    <source>
        <dbReference type="ARBA" id="ARBA00022692"/>
    </source>
</evidence>
<evidence type="ECO:0000256" key="1">
    <source>
        <dbReference type="ARBA" id="ARBA00004477"/>
    </source>
</evidence>
<evidence type="ECO:0000313" key="11">
    <source>
        <dbReference type="Proteomes" id="UP000242180"/>
    </source>
</evidence>
<evidence type="ECO:0000259" key="9">
    <source>
        <dbReference type="SMART" id="SM00014"/>
    </source>
</evidence>
<dbReference type="SUPFAM" id="SSF48317">
    <property type="entry name" value="Acid phosphatase/Vanadium-dependent haloperoxidase"/>
    <property type="match status" value="1"/>
</dbReference>
<dbReference type="OrthoDB" id="301434at2759"/>
<dbReference type="AlphaFoldDB" id="A0A1X2HTC4"/>
<feature type="transmembrane region" description="Helical" evidence="8">
    <location>
        <begin position="64"/>
        <end position="87"/>
    </location>
</feature>
<dbReference type="InterPro" id="IPR036938">
    <property type="entry name" value="PAP2/HPO_sf"/>
</dbReference>
<comment type="similarity">
    <text evidence="7">Belongs to the type 2 lipid phosphate phosphatase family.</text>
</comment>
<feature type="transmembrane region" description="Helical" evidence="8">
    <location>
        <begin position="170"/>
        <end position="190"/>
    </location>
</feature>
<feature type="transmembrane region" description="Helical" evidence="8">
    <location>
        <begin position="436"/>
        <end position="457"/>
    </location>
</feature>
<evidence type="ECO:0000313" key="10">
    <source>
        <dbReference type="EMBL" id="ORZ02817.1"/>
    </source>
</evidence>
<reference evidence="10 11" key="1">
    <citation type="submission" date="2016-07" db="EMBL/GenBank/DDBJ databases">
        <title>Pervasive Adenine N6-methylation of Active Genes in Fungi.</title>
        <authorList>
            <consortium name="DOE Joint Genome Institute"/>
            <person name="Mondo S.J."/>
            <person name="Dannebaum R.O."/>
            <person name="Kuo R.C."/>
            <person name="Labutti K."/>
            <person name="Haridas S."/>
            <person name="Kuo A."/>
            <person name="Salamov A."/>
            <person name="Ahrendt S.R."/>
            <person name="Lipzen A."/>
            <person name="Sullivan W."/>
            <person name="Andreopoulos W.B."/>
            <person name="Clum A."/>
            <person name="Lindquist E."/>
            <person name="Daum C."/>
            <person name="Ramamoorthy G.K."/>
            <person name="Gryganskyi A."/>
            <person name="Culley D."/>
            <person name="Magnuson J.K."/>
            <person name="James T.Y."/>
            <person name="O'Malley M.A."/>
            <person name="Stajich J.E."/>
            <person name="Spatafora J.W."/>
            <person name="Visel A."/>
            <person name="Grigoriev I.V."/>
        </authorList>
    </citation>
    <scope>NUCLEOTIDE SEQUENCE [LARGE SCALE GENOMIC DNA]</scope>
    <source>
        <strain evidence="10 11">NRRL 2496</strain>
    </source>
</reference>
<evidence type="ECO:0000256" key="4">
    <source>
        <dbReference type="ARBA" id="ARBA00022824"/>
    </source>
</evidence>
<feature type="transmembrane region" description="Helical" evidence="8">
    <location>
        <begin position="296"/>
        <end position="316"/>
    </location>
</feature>
<feature type="transmembrane region" description="Helical" evidence="8">
    <location>
        <begin position="227"/>
        <end position="246"/>
    </location>
</feature>
<comment type="caution">
    <text evidence="10">The sequence shown here is derived from an EMBL/GenBank/DDBJ whole genome shotgun (WGS) entry which is preliminary data.</text>
</comment>
<evidence type="ECO:0000256" key="3">
    <source>
        <dbReference type="ARBA" id="ARBA00022801"/>
    </source>
</evidence>
<name>A0A1X2HTC4_SYNRA</name>
<dbReference type="GO" id="GO:0042392">
    <property type="term" value="F:sphingosine-1-phosphate phosphatase activity"/>
    <property type="evidence" value="ECO:0007669"/>
    <property type="project" value="TreeGrafter"/>
</dbReference>
<sequence>MPRKVFKPVELDLDAGMHDERVYDKALHPWRAQLRRCLLPLVRAETPHIAKLQQMIRTPLLDSYFLWTANLGTHTFFMMFLPILVWFDSSQFAKSVACMSALGVFTSGFIKDFMCLPRPLSPPVHRLSMSSSTSLEYGFPSTHSTNSISVALFLISYANEMLPADSPLRVAYVIGAMTYCVSIVFGRVYCGMHSITDVVGGSILAYFVYWFHWTYRAEFEGLMEGDSLWPVVVAVLLCLASVGLHPDPIERCPCFEDSVCFMGVLIGLFPGGWVCYHSEVCTLGKATLALTQSPAPIAAAIVLSKLTLGVATLFLWRIVCKKACYFILPPIYRAFNLPHRKFEIGARTYKSLRRESIHPIPSVLDLHHLAGSVAEAEHVGVQSSIDLHEKNVYDQKLHNRGGGRTAPEETETFDPTSLLVAQDAPLRYDVDIVTKLIVYAGIGFLAVCPIMVMFQLLGLSS</sequence>
<dbReference type="CDD" id="cd03388">
    <property type="entry name" value="PAP2_SPPase1"/>
    <property type="match status" value="1"/>
</dbReference>
<keyword evidence="4" id="KW-0256">Endoplasmic reticulum</keyword>
<dbReference type="PANTHER" id="PTHR14969:SF28">
    <property type="entry name" value="DIHYDROSPHINGOSINE 1-PHOSPHATE PHOSPHATASE LCB3-RELATED"/>
    <property type="match status" value="1"/>
</dbReference>
<evidence type="ECO:0000256" key="6">
    <source>
        <dbReference type="ARBA" id="ARBA00023136"/>
    </source>
</evidence>
<dbReference type="InterPro" id="IPR000326">
    <property type="entry name" value="PAP2/HPO"/>
</dbReference>
<feature type="domain" description="Phosphatidic acid phosphatase type 2/haloperoxidase" evidence="9">
    <location>
        <begin position="92"/>
        <end position="213"/>
    </location>
</feature>
<dbReference type="SMART" id="SM00014">
    <property type="entry name" value="acidPPc"/>
    <property type="match status" value="1"/>
</dbReference>
<accession>A0A1X2HTC4</accession>
<feature type="transmembrane region" description="Helical" evidence="8">
    <location>
        <begin position="197"/>
        <end position="215"/>
    </location>
</feature>
<keyword evidence="11" id="KW-1185">Reference proteome</keyword>
<dbReference type="STRING" id="13706.A0A1X2HTC4"/>
<gene>
    <name evidence="10" type="ORF">BCR43DRAFT_500801</name>
</gene>
<dbReference type="OMA" id="ADDCPCY"/>
<dbReference type="FunCoup" id="A0A1X2HTC4">
    <property type="interactions" value="356"/>
</dbReference>
<keyword evidence="3" id="KW-0378">Hydrolase</keyword>
<feature type="transmembrane region" description="Helical" evidence="8">
    <location>
        <begin position="258"/>
        <end position="276"/>
    </location>
</feature>
<dbReference type="Pfam" id="PF01569">
    <property type="entry name" value="PAP2"/>
    <property type="match status" value="1"/>
</dbReference>
<keyword evidence="2 8" id="KW-0812">Transmembrane</keyword>
<protein>
    <submittedName>
        <fullName evidence="10">PAP2 superfamily-domain-containing protein</fullName>
    </submittedName>
</protein>
<keyword evidence="5 8" id="KW-1133">Transmembrane helix</keyword>
<dbReference type="EMBL" id="MCGN01000001">
    <property type="protein sequence ID" value="ORZ02817.1"/>
    <property type="molecule type" value="Genomic_DNA"/>
</dbReference>